<feature type="transmembrane region" description="Helical" evidence="6">
    <location>
        <begin position="77"/>
        <end position="97"/>
    </location>
</feature>
<dbReference type="HOGENOM" id="CLU_083873_6_4_4"/>
<evidence type="ECO:0000313" key="8">
    <source>
        <dbReference type="EMBL" id="ABE49644.1"/>
    </source>
</evidence>
<evidence type="ECO:0000256" key="3">
    <source>
        <dbReference type="ARBA" id="ARBA00022692"/>
    </source>
</evidence>
<dbReference type="KEGG" id="mfa:Mfla_1376"/>
<gene>
    <name evidence="8" type="ordered locus">Mfla_1376</name>
</gene>
<organism evidence="8 9">
    <name type="scientific">Methylobacillus flagellatus (strain ATCC 51484 / DSM 6875 / VKM B-1610 / KT)</name>
    <dbReference type="NCBI Taxonomy" id="265072"/>
    <lineage>
        <taxon>Bacteria</taxon>
        <taxon>Pseudomonadati</taxon>
        <taxon>Pseudomonadota</taxon>
        <taxon>Betaproteobacteria</taxon>
        <taxon>Nitrosomonadales</taxon>
        <taxon>Methylophilaceae</taxon>
        <taxon>Methylobacillus</taxon>
    </lineage>
</organism>
<feature type="transmembrane region" description="Helical" evidence="6">
    <location>
        <begin position="103"/>
        <end position="121"/>
    </location>
</feature>
<keyword evidence="3 6" id="KW-0812">Transmembrane</keyword>
<dbReference type="AlphaFoldDB" id="Q1H1J3"/>
<dbReference type="InterPro" id="IPR007267">
    <property type="entry name" value="GtrA_DPMS_TM"/>
</dbReference>
<feature type="transmembrane region" description="Helical" evidence="6">
    <location>
        <begin position="12"/>
        <end position="35"/>
    </location>
</feature>
<dbReference type="STRING" id="265072.Mfla_1376"/>
<evidence type="ECO:0000313" key="9">
    <source>
        <dbReference type="Proteomes" id="UP000002440"/>
    </source>
</evidence>
<keyword evidence="9" id="KW-1185">Reference proteome</keyword>
<protein>
    <submittedName>
        <fullName evidence="8">GtrA-like protein</fullName>
    </submittedName>
</protein>
<dbReference type="PANTHER" id="PTHR38459:SF1">
    <property type="entry name" value="PROPHAGE BACTOPRENOL-LINKED GLUCOSE TRANSLOCASE HOMOLOG"/>
    <property type="match status" value="1"/>
</dbReference>
<dbReference type="Pfam" id="PF04138">
    <property type="entry name" value="GtrA_DPMS_TM"/>
    <property type="match status" value="1"/>
</dbReference>
<dbReference type="eggNOG" id="COG2246">
    <property type="taxonomic scope" value="Bacteria"/>
</dbReference>
<proteinExistence type="inferred from homology"/>
<dbReference type="RefSeq" id="WP_011479598.1">
    <property type="nucleotide sequence ID" value="NC_007947.1"/>
</dbReference>
<keyword evidence="4 6" id="KW-1133">Transmembrane helix</keyword>
<dbReference type="PANTHER" id="PTHR38459">
    <property type="entry name" value="PROPHAGE BACTOPRENOL-LINKED GLUCOSE TRANSLOCASE HOMOLOG"/>
    <property type="match status" value="1"/>
</dbReference>
<comment type="similarity">
    <text evidence="2">Belongs to the GtrA family.</text>
</comment>
<sequence>MSARAYARSISWFSIVGAAAALMHYLSAVVLEGWFGFSPGLANFLAFLLAFPISYIGHHALSFAGSANTHGNALPRFLLVACAGFASNQLMLLSLLHFSQLPFWLALAAVMVVVAVSTYLLSRFWAFKEGI</sequence>
<accession>Q1H1J3</accession>
<reference evidence="8 9" key="1">
    <citation type="submission" date="2006-03" db="EMBL/GenBank/DDBJ databases">
        <title>Complete sequence of Methylobacillus flagellatus KT.</title>
        <authorList>
            <consortium name="US DOE Joint Genome Institute"/>
            <person name="Copeland A."/>
            <person name="Lucas S."/>
            <person name="Lapidus A."/>
            <person name="Barry K."/>
            <person name="Detter J.C."/>
            <person name="Glavina del Rio T."/>
            <person name="Hammon N."/>
            <person name="Israni S."/>
            <person name="Dalin E."/>
            <person name="Tice H."/>
            <person name="Pitluck S."/>
            <person name="Brettin T."/>
            <person name="Bruce D."/>
            <person name="Han C."/>
            <person name="Tapia R."/>
            <person name="Saunders E."/>
            <person name="Gilna P."/>
            <person name="Schmutz J."/>
            <person name="Larimer F."/>
            <person name="Land M."/>
            <person name="Kyrpides N."/>
            <person name="Anderson I."/>
            <person name="Richardson P."/>
        </authorList>
    </citation>
    <scope>NUCLEOTIDE SEQUENCE [LARGE SCALE GENOMIC DNA]</scope>
    <source>
        <strain evidence="9">KT / ATCC 51484 / DSM 6875</strain>
    </source>
</reference>
<evidence type="ECO:0000256" key="4">
    <source>
        <dbReference type="ARBA" id="ARBA00022989"/>
    </source>
</evidence>
<evidence type="ECO:0000256" key="5">
    <source>
        <dbReference type="ARBA" id="ARBA00023136"/>
    </source>
</evidence>
<evidence type="ECO:0000256" key="1">
    <source>
        <dbReference type="ARBA" id="ARBA00004141"/>
    </source>
</evidence>
<comment type="subcellular location">
    <subcellularLocation>
        <location evidence="1">Membrane</location>
        <topology evidence="1">Multi-pass membrane protein</topology>
    </subcellularLocation>
</comment>
<evidence type="ECO:0000259" key="7">
    <source>
        <dbReference type="Pfam" id="PF04138"/>
    </source>
</evidence>
<name>Q1H1J3_METFK</name>
<feature type="transmembrane region" description="Helical" evidence="6">
    <location>
        <begin position="41"/>
        <end position="65"/>
    </location>
</feature>
<feature type="domain" description="GtrA/DPMS transmembrane" evidence="7">
    <location>
        <begin position="13"/>
        <end position="127"/>
    </location>
</feature>
<dbReference type="OrthoDB" id="8562382at2"/>
<evidence type="ECO:0000256" key="6">
    <source>
        <dbReference type="SAM" id="Phobius"/>
    </source>
</evidence>
<evidence type="ECO:0000256" key="2">
    <source>
        <dbReference type="ARBA" id="ARBA00009399"/>
    </source>
</evidence>
<dbReference type="GO" id="GO:0000271">
    <property type="term" value="P:polysaccharide biosynthetic process"/>
    <property type="evidence" value="ECO:0007669"/>
    <property type="project" value="InterPro"/>
</dbReference>
<dbReference type="EMBL" id="CP000284">
    <property type="protein sequence ID" value="ABE49644.1"/>
    <property type="molecule type" value="Genomic_DNA"/>
</dbReference>
<keyword evidence="5 6" id="KW-0472">Membrane</keyword>
<dbReference type="GO" id="GO:0005886">
    <property type="term" value="C:plasma membrane"/>
    <property type="evidence" value="ECO:0007669"/>
    <property type="project" value="TreeGrafter"/>
</dbReference>
<dbReference type="Proteomes" id="UP000002440">
    <property type="component" value="Chromosome"/>
</dbReference>
<dbReference type="InterPro" id="IPR051401">
    <property type="entry name" value="GtrA_CellWall_Glycosyl"/>
</dbReference>